<dbReference type="GO" id="GO:0016020">
    <property type="term" value="C:membrane"/>
    <property type="evidence" value="ECO:0007669"/>
    <property type="project" value="UniProtKB-SubCell"/>
</dbReference>
<feature type="transmembrane region" description="Helical" evidence="5">
    <location>
        <begin position="166"/>
        <end position="191"/>
    </location>
</feature>
<feature type="domain" description="Yip1" evidence="6">
    <location>
        <begin position="8"/>
        <end position="181"/>
    </location>
</feature>
<protein>
    <submittedName>
        <fullName evidence="7">YIP1 family protein</fullName>
    </submittedName>
</protein>
<dbReference type="Pfam" id="PF04893">
    <property type="entry name" value="Yip1"/>
    <property type="match status" value="1"/>
</dbReference>
<evidence type="ECO:0000256" key="5">
    <source>
        <dbReference type="SAM" id="Phobius"/>
    </source>
</evidence>
<dbReference type="RefSeq" id="WP_025258437.1">
    <property type="nucleotide sequence ID" value="NZ_BLVX01000024.1"/>
</dbReference>
<dbReference type="Proteomes" id="UP000614982">
    <property type="component" value="Unassembled WGS sequence"/>
</dbReference>
<keyword evidence="10" id="KW-1185">Reference proteome</keyword>
<evidence type="ECO:0000256" key="3">
    <source>
        <dbReference type="ARBA" id="ARBA00022989"/>
    </source>
</evidence>
<comment type="caution">
    <text evidence="8">The sequence shown here is derived from an EMBL/GenBank/DDBJ whole genome shotgun (WGS) entry which is preliminary data.</text>
</comment>
<keyword evidence="4 5" id="KW-0472">Membrane</keyword>
<reference evidence="8 9" key="1">
    <citation type="submission" date="2018-08" db="EMBL/GenBank/DDBJ databases">
        <title>Recombination of ecologically and evolutionarily significant loci maintains genetic cohesion in the Pseudomonas syringae species complex.</title>
        <authorList>
            <person name="Dillon M."/>
            <person name="Thakur S."/>
            <person name="Almeida R.N.D."/>
            <person name="Weir B.S."/>
            <person name="Guttman D.S."/>
        </authorList>
    </citation>
    <scope>NUCLEOTIDE SEQUENCE [LARGE SCALE GENOMIC DNA]</scope>
    <source>
        <strain evidence="8 9">ICMP 6917</strain>
    </source>
</reference>
<evidence type="ECO:0000256" key="2">
    <source>
        <dbReference type="ARBA" id="ARBA00022692"/>
    </source>
</evidence>
<gene>
    <name evidence="8" type="ORF">ALP84_00406</name>
    <name evidence="7" type="ORF">PSCICP_48120</name>
</gene>
<keyword evidence="3 5" id="KW-1133">Transmembrane helix</keyword>
<organism evidence="8 9">
    <name type="scientific">Pseudomonas cichorii</name>
    <dbReference type="NCBI Taxonomy" id="36746"/>
    <lineage>
        <taxon>Bacteria</taxon>
        <taxon>Pseudomonadati</taxon>
        <taxon>Pseudomonadota</taxon>
        <taxon>Gammaproteobacteria</taxon>
        <taxon>Pseudomonadales</taxon>
        <taxon>Pseudomonadaceae</taxon>
        <taxon>Pseudomonas</taxon>
    </lineage>
</organism>
<evidence type="ECO:0000313" key="8">
    <source>
        <dbReference type="EMBL" id="RMR53393.1"/>
    </source>
</evidence>
<name>A0A3M4VP22_PSECI</name>
<dbReference type="GeneID" id="93657426"/>
<dbReference type="EMBL" id="BLWA01000022">
    <property type="protein sequence ID" value="GFM94840.1"/>
    <property type="molecule type" value="Genomic_DNA"/>
</dbReference>
<dbReference type="Proteomes" id="UP000278332">
    <property type="component" value="Unassembled WGS sequence"/>
</dbReference>
<evidence type="ECO:0000259" key="6">
    <source>
        <dbReference type="Pfam" id="PF04893"/>
    </source>
</evidence>
<evidence type="ECO:0000313" key="10">
    <source>
        <dbReference type="Proteomes" id="UP000614982"/>
    </source>
</evidence>
<dbReference type="AlphaFoldDB" id="A0A3M4VP22"/>
<reference evidence="7 10" key="2">
    <citation type="submission" date="2020-05" db="EMBL/GenBank/DDBJ databases">
        <title>Genetic diversity of Pseudomonas cichorii.</title>
        <authorList>
            <person name="Tani S."/>
            <person name="Yagi H."/>
            <person name="Hashimoto S."/>
            <person name="Iiyama K."/>
            <person name="Furuya N."/>
        </authorList>
    </citation>
    <scope>NUCLEOTIDE SEQUENCE [LARGE SCALE GENOMIC DNA]</scope>
    <source>
        <strain evidence="7 10">LMG 2162</strain>
    </source>
</reference>
<sequence length="208" mass="23073">MNAPLIVKLFIQPRDAWRTIRHKEDQEPRHYLPHLILLALIPVVCLYIGTTQVGWSLAEGENVKLSTKSALQLCALLYVAFLIGTLIMGGFIRWMSRTFEARPTLNQSIGFATYTTTPFFLAGIAGLYPSRWLAILVLGLASIYSTVLLFVGIAPFMRLPEGKAPLYAAAVWAVGLLVLVTILVSTILLWYNGLTPEYVRHSLGEVEG</sequence>
<proteinExistence type="predicted"/>
<evidence type="ECO:0000256" key="4">
    <source>
        <dbReference type="ARBA" id="ARBA00023136"/>
    </source>
</evidence>
<keyword evidence="2 5" id="KW-0812">Transmembrane</keyword>
<feature type="transmembrane region" description="Helical" evidence="5">
    <location>
        <begin position="31"/>
        <end position="50"/>
    </location>
</feature>
<dbReference type="InterPro" id="IPR006977">
    <property type="entry name" value="Yip1_dom"/>
</dbReference>
<feature type="transmembrane region" description="Helical" evidence="5">
    <location>
        <begin position="70"/>
        <end position="92"/>
    </location>
</feature>
<evidence type="ECO:0000313" key="9">
    <source>
        <dbReference type="Proteomes" id="UP000278332"/>
    </source>
</evidence>
<feature type="transmembrane region" description="Helical" evidence="5">
    <location>
        <begin position="132"/>
        <end position="154"/>
    </location>
</feature>
<evidence type="ECO:0000256" key="1">
    <source>
        <dbReference type="ARBA" id="ARBA00004141"/>
    </source>
</evidence>
<comment type="subcellular location">
    <subcellularLocation>
        <location evidence="1">Membrane</location>
        <topology evidence="1">Multi-pass membrane protein</topology>
    </subcellularLocation>
</comment>
<dbReference type="OrthoDB" id="9808452at2"/>
<dbReference type="EMBL" id="RBRY01000134">
    <property type="protein sequence ID" value="RMR53393.1"/>
    <property type="molecule type" value="Genomic_DNA"/>
</dbReference>
<evidence type="ECO:0000313" key="7">
    <source>
        <dbReference type="EMBL" id="GFM94840.1"/>
    </source>
</evidence>
<feature type="transmembrane region" description="Helical" evidence="5">
    <location>
        <begin position="104"/>
        <end position="126"/>
    </location>
</feature>
<accession>A0A3M4VP22</accession>